<dbReference type="Pfam" id="PF23302">
    <property type="entry name" value="HTH_DNAJC9"/>
    <property type="match status" value="1"/>
</dbReference>
<dbReference type="InterPro" id="IPR036869">
    <property type="entry name" value="J_dom_sf"/>
</dbReference>
<dbReference type="InterPro" id="IPR001623">
    <property type="entry name" value="DnaJ_domain"/>
</dbReference>
<reference evidence="3" key="1">
    <citation type="submission" date="2020-11" db="EMBL/GenBank/DDBJ databases">
        <authorList>
            <person name="Tran Van P."/>
        </authorList>
    </citation>
    <scope>NUCLEOTIDE SEQUENCE</scope>
</reference>
<sequence>MGLLDDCKQYFGTDDLYQVLGAKKTSRDNEIKTLYRKQSLKVHPDRAEEADKDVAKRRFQTLSKVHFILSDKSLRETYDETGIIPTDDSFESKADWTEYWRLLFPKITPKDIDDFLDKYVGSEDERNDLKTYYVRFEGDLDVITQYMFCFDEIRSRELIQEMIDNEEVPE</sequence>
<gene>
    <name evidence="3" type="ORF">OSB1V03_LOCUS22017</name>
</gene>
<protein>
    <recommendedName>
        <fullName evidence="2">J domain-containing protein</fullName>
    </recommendedName>
</protein>
<dbReference type="EMBL" id="OC898698">
    <property type="protein sequence ID" value="CAD7648620.1"/>
    <property type="molecule type" value="Genomic_DNA"/>
</dbReference>
<evidence type="ECO:0000256" key="1">
    <source>
        <dbReference type="ARBA" id="ARBA00022553"/>
    </source>
</evidence>
<dbReference type="PANTHER" id="PTHR44144:SF1">
    <property type="entry name" value="DNAJ HOMOLOG SUBFAMILY C MEMBER 9"/>
    <property type="match status" value="1"/>
</dbReference>
<dbReference type="InterPro" id="IPR052594">
    <property type="entry name" value="J_domain-containing_protein"/>
</dbReference>
<keyword evidence="1" id="KW-0597">Phosphoprotein</keyword>
<dbReference type="EMBL" id="CAJPIZ010044123">
    <property type="protein sequence ID" value="CAG2122071.1"/>
    <property type="molecule type" value="Genomic_DNA"/>
</dbReference>
<dbReference type="OrthoDB" id="110024at2759"/>
<dbReference type="GO" id="GO:0031072">
    <property type="term" value="F:heat shock protein binding"/>
    <property type="evidence" value="ECO:0007669"/>
    <property type="project" value="TreeGrafter"/>
</dbReference>
<dbReference type="PROSITE" id="PS50076">
    <property type="entry name" value="DNAJ_2"/>
    <property type="match status" value="1"/>
</dbReference>
<name>A0A7R9LVF7_9ACAR</name>
<dbReference type="SMART" id="SM00271">
    <property type="entry name" value="DnaJ"/>
    <property type="match status" value="1"/>
</dbReference>
<evidence type="ECO:0000313" key="3">
    <source>
        <dbReference type="EMBL" id="CAD7648620.1"/>
    </source>
</evidence>
<dbReference type="PRINTS" id="PR00625">
    <property type="entry name" value="JDOMAIN"/>
</dbReference>
<dbReference type="CDD" id="cd06257">
    <property type="entry name" value="DnaJ"/>
    <property type="match status" value="1"/>
</dbReference>
<proteinExistence type="predicted"/>
<keyword evidence="4" id="KW-1185">Reference proteome</keyword>
<dbReference type="SUPFAM" id="SSF46565">
    <property type="entry name" value="Chaperone J-domain"/>
    <property type="match status" value="1"/>
</dbReference>
<dbReference type="AlphaFoldDB" id="A0A7R9LVF7"/>
<evidence type="ECO:0000313" key="4">
    <source>
        <dbReference type="Proteomes" id="UP000759131"/>
    </source>
</evidence>
<feature type="domain" description="J" evidence="2">
    <location>
        <begin position="15"/>
        <end position="82"/>
    </location>
</feature>
<dbReference type="Pfam" id="PF00226">
    <property type="entry name" value="DnaJ"/>
    <property type="match status" value="1"/>
</dbReference>
<dbReference type="Proteomes" id="UP000759131">
    <property type="component" value="Unassembled WGS sequence"/>
</dbReference>
<dbReference type="GO" id="GO:0005634">
    <property type="term" value="C:nucleus"/>
    <property type="evidence" value="ECO:0007669"/>
    <property type="project" value="TreeGrafter"/>
</dbReference>
<organism evidence="3">
    <name type="scientific">Medioppia subpectinata</name>
    <dbReference type="NCBI Taxonomy" id="1979941"/>
    <lineage>
        <taxon>Eukaryota</taxon>
        <taxon>Metazoa</taxon>
        <taxon>Ecdysozoa</taxon>
        <taxon>Arthropoda</taxon>
        <taxon>Chelicerata</taxon>
        <taxon>Arachnida</taxon>
        <taxon>Acari</taxon>
        <taxon>Acariformes</taxon>
        <taxon>Sarcoptiformes</taxon>
        <taxon>Oribatida</taxon>
        <taxon>Brachypylina</taxon>
        <taxon>Oppioidea</taxon>
        <taxon>Oppiidae</taxon>
        <taxon>Medioppia</taxon>
    </lineage>
</organism>
<feature type="non-terminal residue" evidence="3">
    <location>
        <position position="170"/>
    </location>
</feature>
<dbReference type="GO" id="GO:0005737">
    <property type="term" value="C:cytoplasm"/>
    <property type="evidence" value="ECO:0007669"/>
    <property type="project" value="TreeGrafter"/>
</dbReference>
<accession>A0A7R9LVF7</accession>
<dbReference type="Gene3D" id="1.10.287.110">
    <property type="entry name" value="DnaJ domain"/>
    <property type="match status" value="1"/>
</dbReference>
<evidence type="ECO:0000259" key="2">
    <source>
        <dbReference type="PROSITE" id="PS50076"/>
    </source>
</evidence>
<dbReference type="FunFam" id="1.10.287.110:FF:000035">
    <property type="entry name" value="DnaJ homolog subfamily C member 9"/>
    <property type="match status" value="1"/>
</dbReference>
<dbReference type="InterPro" id="IPR056453">
    <property type="entry name" value="HTH_DNAJC9"/>
</dbReference>
<dbReference type="PANTHER" id="PTHR44144">
    <property type="entry name" value="DNAJ HOMOLOG SUBFAMILY C MEMBER 9"/>
    <property type="match status" value="1"/>
</dbReference>